<gene>
    <name evidence="1" type="ORF">E1212_17400</name>
</gene>
<proteinExistence type="predicted"/>
<name>A0A4R4RL35_9ACTN</name>
<comment type="caution">
    <text evidence="1">The sequence shown here is derived from an EMBL/GenBank/DDBJ whole genome shotgun (WGS) entry which is preliminary data.</text>
</comment>
<protein>
    <submittedName>
        <fullName evidence="1">Uncharacterized protein</fullName>
    </submittedName>
</protein>
<dbReference type="EMBL" id="SMKL01000038">
    <property type="protein sequence ID" value="TDC49739.1"/>
    <property type="molecule type" value="Genomic_DNA"/>
</dbReference>
<dbReference type="Proteomes" id="UP000295621">
    <property type="component" value="Unassembled WGS sequence"/>
</dbReference>
<dbReference type="RefSeq" id="WP_131984689.1">
    <property type="nucleotide sequence ID" value="NZ_SMKL01000038.1"/>
</dbReference>
<evidence type="ECO:0000313" key="2">
    <source>
        <dbReference type="Proteomes" id="UP000295621"/>
    </source>
</evidence>
<reference evidence="1 2" key="1">
    <citation type="submission" date="2019-02" db="EMBL/GenBank/DDBJ databases">
        <title>Draft genome sequences of novel Actinobacteria.</title>
        <authorList>
            <person name="Sahin N."/>
            <person name="Ay H."/>
            <person name="Saygin H."/>
        </authorList>
    </citation>
    <scope>NUCLEOTIDE SEQUENCE [LARGE SCALE GENOMIC DNA]</scope>
    <source>
        <strain evidence="1 2">KC603</strain>
    </source>
</reference>
<evidence type="ECO:0000313" key="1">
    <source>
        <dbReference type="EMBL" id="TDC49739.1"/>
    </source>
</evidence>
<dbReference type="OrthoDB" id="4528595at2"/>
<sequence length="65" mass="6845">MPATAFATVTLGRLTYPGSGRAEPAGAGQVMWYMTYRTVDDEGTVSEEHVSYGGGCSPKPACKTK</sequence>
<dbReference type="AlphaFoldDB" id="A0A4R4RL35"/>
<keyword evidence="2" id="KW-1185">Reference proteome</keyword>
<organism evidence="1 2">
    <name type="scientific">Jiangella ureilytica</name>
    <dbReference type="NCBI Taxonomy" id="2530374"/>
    <lineage>
        <taxon>Bacteria</taxon>
        <taxon>Bacillati</taxon>
        <taxon>Actinomycetota</taxon>
        <taxon>Actinomycetes</taxon>
        <taxon>Jiangellales</taxon>
        <taxon>Jiangellaceae</taxon>
        <taxon>Jiangella</taxon>
    </lineage>
</organism>
<accession>A0A4R4RL35</accession>